<dbReference type="GO" id="GO:0006227">
    <property type="term" value="P:dUDP biosynthetic process"/>
    <property type="evidence" value="ECO:0007669"/>
    <property type="project" value="TreeGrafter"/>
</dbReference>
<evidence type="ECO:0000256" key="9">
    <source>
        <dbReference type="ARBA" id="ARBA00048743"/>
    </source>
</evidence>
<evidence type="ECO:0000256" key="11">
    <source>
        <dbReference type="HAMAP-Rule" id="MF_00165"/>
    </source>
</evidence>
<keyword evidence="5 11" id="KW-0545">Nucleotide biosynthesis</keyword>
<dbReference type="GO" id="GO:0006233">
    <property type="term" value="P:dTDP biosynthetic process"/>
    <property type="evidence" value="ECO:0007669"/>
    <property type="project" value="InterPro"/>
</dbReference>
<dbReference type="Proteomes" id="UP000235658">
    <property type="component" value="Unassembled WGS sequence"/>
</dbReference>
<evidence type="ECO:0000256" key="6">
    <source>
        <dbReference type="ARBA" id="ARBA00022741"/>
    </source>
</evidence>
<evidence type="ECO:0000256" key="1">
    <source>
        <dbReference type="ARBA" id="ARBA00009776"/>
    </source>
</evidence>
<dbReference type="InterPro" id="IPR018094">
    <property type="entry name" value="Thymidylate_kinase"/>
</dbReference>
<evidence type="ECO:0000256" key="10">
    <source>
        <dbReference type="ARBA" id="ARBA00057735"/>
    </source>
</evidence>
<dbReference type="EC" id="2.7.4.9" evidence="2 11"/>
<keyword evidence="7 11" id="KW-0418">Kinase</keyword>
<dbReference type="GO" id="GO:0005829">
    <property type="term" value="C:cytosol"/>
    <property type="evidence" value="ECO:0007669"/>
    <property type="project" value="TreeGrafter"/>
</dbReference>
<evidence type="ECO:0000256" key="5">
    <source>
        <dbReference type="ARBA" id="ARBA00022727"/>
    </source>
</evidence>
<dbReference type="HAMAP" id="MF_00165">
    <property type="entry name" value="Thymidylate_kinase"/>
    <property type="match status" value="1"/>
</dbReference>
<sequence length="209" mass="23889">MNGLLIVFEGPDGSGKTTVLEKVYDKLLSDGYDIYKFREPGGTEISEKIREIILDNDNIKMSARCEALLYAASRAQLIDEKLRPLLEKGSIILCDRFVLSSMLYQGIGRGLGIDEVKKINDFAIGEIKTDLTLFLNIDYKTAIDRKRKNFVSDRLENEDDSFHKKTYEGYIDLSKKFKDEIIQIDANKDVETVVNNCLDVIKTYLKEKK</sequence>
<keyword evidence="6 11" id="KW-0547">Nucleotide-binding</keyword>
<dbReference type="GO" id="GO:0006235">
    <property type="term" value="P:dTTP biosynthetic process"/>
    <property type="evidence" value="ECO:0007669"/>
    <property type="project" value="UniProtKB-UniRule"/>
</dbReference>
<dbReference type="CDD" id="cd01672">
    <property type="entry name" value="TMPK"/>
    <property type="match status" value="1"/>
</dbReference>
<accession>A0A2N6UJ32</accession>
<dbReference type="Gene3D" id="3.40.50.300">
    <property type="entry name" value="P-loop containing nucleotide triphosphate hydrolases"/>
    <property type="match status" value="1"/>
</dbReference>
<dbReference type="GeneID" id="84578148"/>
<feature type="domain" description="Thymidylate kinase-like" evidence="12">
    <location>
        <begin position="8"/>
        <end position="195"/>
    </location>
</feature>
<dbReference type="PANTHER" id="PTHR10344">
    <property type="entry name" value="THYMIDYLATE KINASE"/>
    <property type="match status" value="1"/>
</dbReference>
<feature type="binding site" evidence="11">
    <location>
        <begin position="10"/>
        <end position="17"/>
    </location>
    <ligand>
        <name>ATP</name>
        <dbReference type="ChEBI" id="CHEBI:30616"/>
    </ligand>
</feature>
<reference evidence="13 14" key="1">
    <citation type="submission" date="2017-09" db="EMBL/GenBank/DDBJ databases">
        <title>Bacterial strain isolated from the female urinary microbiota.</title>
        <authorList>
            <person name="Thomas-White K."/>
            <person name="Kumar N."/>
            <person name="Forster S."/>
            <person name="Putonti C."/>
            <person name="Lawley T."/>
            <person name="Wolfe A.J."/>
        </authorList>
    </citation>
    <scope>NUCLEOTIDE SEQUENCE [LARGE SCALE GENOMIC DNA]</scope>
    <source>
        <strain evidence="13 14">UMB0204</strain>
    </source>
</reference>
<keyword evidence="4 11" id="KW-0808">Transferase</keyword>
<name>A0A2N6UJ32_9FIRM</name>
<comment type="function">
    <text evidence="10 11">Phosphorylation of dTMP to form dTDP in both de novo and salvage pathways of dTTP synthesis.</text>
</comment>
<keyword evidence="8 11" id="KW-0067">ATP-binding</keyword>
<dbReference type="GO" id="GO:0004798">
    <property type="term" value="F:dTMP kinase activity"/>
    <property type="evidence" value="ECO:0007669"/>
    <property type="project" value="UniProtKB-UniRule"/>
</dbReference>
<organism evidence="13 14">
    <name type="scientific">Anaerococcus hydrogenalis</name>
    <dbReference type="NCBI Taxonomy" id="33029"/>
    <lineage>
        <taxon>Bacteria</taxon>
        <taxon>Bacillati</taxon>
        <taxon>Bacillota</taxon>
        <taxon>Tissierellia</taxon>
        <taxon>Tissierellales</taxon>
        <taxon>Peptoniphilaceae</taxon>
        <taxon>Anaerococcus</taxon>
    </lineage>
</organism>
<dbReference type="FunFam" id="3.40.50.300:FF:000225">
    <property type="entry name" value="Thymidylate kinase"/>
    <property type="match status" value="1"/>
</dbReference>
<dbReference type="SUPFAM" id="SSF52540">
    <property type="entry name" value="P-loop containing nucleoside triphosphate hydrolases"/>
    <property type="match status" value="1"/>
</dbReference>
<dbReference type="EMBL" id="PNHP01000002">
    <property type="protein sequence ID" value="PMC81738.1"/>
    <property type="molecule type" value="Genomic_DNA"/>
</dbReference>
<dbReference type="GO" id="GO:0005524">
    <property type="term" value="F:ATP binding"/>
    <property type="evidence" value="ECO:0007669"/>
    <property type="project" value="UniProtKB-UniRule"/>
</dbReference>
<comment type="catalytic activity">
    <reaction evidence="9 11">
        <text>dTMP + ATP = dTDP + ADP</text>
        <dbReference type="Rhea" id="RHEA:13517"/>
        <dbReference type="ChEBI" id="CHEBI:30616"/>
        <dbReference type="ChEBI" id="CHEBI:58369"/>
        <dbReference type="ChEBI" id="CHEBI:63528"/>
        <dbReference type="ChEBI" id="CHEBI:456216"/>
        <dbReference type="EC" id="2.7.4.9"/>
    </reaction>
</comment>
<evidence type="ECO:0000256" key="4">
    <source>
        <dbReference type="ARBA" id="ARBA00022679"/>
    </source>
</evidence>
<evidence type="ECO:0000259" key="12">
    <source>
        <dbReference type="Pfam" id="PF02223"/>
    </source>
</evidence>
<dbReference type="InterPro" id="IPR027417">
    <property type="entry name" value="P-loop_NTPase"/>
</dbReference>
<evidence type="ECO:0000256" key="2">
    <source>
        <dbReference type="ARBA" id="ARBA00012980"/>
    </source>
</evidence>
<evidence type="ECO:0000256" key="8">
    <source>
        <dbReference type="ARBA" id="ARBA00022840"/>
    </source>
</evidence>
<dbReference type="Pfam" id="PF02223">
    <property type="entry name" value="Thymidylate_kin"/>
    <property type="match status" value="1"/>
</dbReference>
<evidence type="ECO:0000256" key="7">
    <source>
        <dbReference type="ARBA" id="ARBA00022777"/>
    </source>
</evidence>
<proteinExistence type="inferred from homology"/>
<dbReference type="PANTHER" id="PTHR10344:SF4">
    <property type="entry name" value="UMP-CMP KINASE 2, MITOCHONDRIAL"/>
    <property type="match status" value="1"/>
</dbReference>
<comment type="caution">
    <text evidence="13">The sequence shown here is derived from an EMBL/GenBank/DDBJ whole genome shotgun (WGS) entry which is preliminary data.</text>
</comment>
<gene>
    <name evidence="11" type="primary">tmk</name>
    <name evidence="13" type="ORF">CJ192_02990</name>
</gene>
<dbReference type="InterPro" id="IPR039430">
    <property type="entry name" value="Thymidylate_kin-like_dom"/>
</dbReference>
<evidence type="ECO:0000256" key="3">
    <source>
        <dbReference type="ARBA" id="ARBA00017144"/>
    </source>
</evidence>
<evidence type="ECO:0000313" key="13">
    <source>
        <dbReference type="EMBL" id="PMC81738.1"/>
    </source>
</evidence>
<evidence type="ECO:0000313" key="14">
    <source>
        <dbReference type="Proteomes" id="UP000235658"/>
    </source>
</evidence>
<dbReference type="AlphaFoldDB" id="A0A2N6UJ32"/>
<comment type="similarity">
    <text evidence="1 11">Belongs to the thymidylate kinase family.</text>
</comment>
<protein>
    <recommendedName>
        <fullName evidence="3 11">Thymidylate kinase</fullName>
        <ecNumber evidence="2 11">2.7.4.9</ecNumber>
    </recommendedName>
    <alternativeName>
        <fullName evidence="11">dTMP kinase</fullName>
    </alternativeName>
</protein>
<dbReference type="NCBIfam" id="TIGR00041">
    <property type="entry name" value="DTMP_kinase"/>
    <property type="match status" value="1"/>
</dbReference>
<dbReference type="RefSeq" id="WP_102197717.1">
    <property type="nucleotide sequence ID" value="NZ_PNHP01000002.1"/>
</dbReference>